<dbReference type="WBParaSite" id="ACRNAN_scaffold4643.g9459.t1">
    <property type="protein sequence ID" value="ACRNAN_scaffold4643.g9459.t1"/>
    <property type="gene ID" value="ACRNAN_scaffold4643.g9459"/>
</dbReference>
<organism evidence="1 2">
    <name type="scientific">Acrobeloides nanus</name>
    <dbReference type="NCBI Taxonomy" id="290746"/>
    <lineage>
        <taxon>Eukaryota</taxon>
        <taxon>Metazoa</taxon>
        <taxon>Ecdysozoa</taxon>
        <taxon>Nematoda</taxon>
        <taxon>Chromadorea</taxon>
        <taxon>Rhabditida</taxon>
        <taxon>Tylenchina</taxon>
        <taxon>Cephalobomorpha</taxon>
        <taxon>Cephaloboidea</taxon>
        <taxon>Cephalobidae</taxon>
        <taxon>Acrobeloides</taxon>
    </lineage>
</organism>
<evidence type="ECO:0000313" key="2">
    <source>
        <dbReference type="WBParaSite" id="ACRNAN_scaffold4643.g9459.t1"/>
    </source>
</evidence>
<dbReference type="AlphaFoldDB" id="A0A914E077"/>
<dbReference type="CDD" id="cd09917">
    <property type="entry name" value="F-box_SF"/>
    <property type="match status" value="1"/>
</dbReference>
<keyword evidence="1" id="KW-1185">Reference proteome</keyword>
<evidence type="ECO:0000313" key="1">
    <source>
        <dbReference type="Proteomes" id="UP000887540"/>
    </source>
</evidence>
<reference evidence="2" key="1">
    <citation type="submission" date="2022-11" db="UniProtKB">
        <authorList>
            <consortium name="WormBaseParasite"/>
        </authorList>
    </citation>
    <scope>IDENTIFICATION</scope>
</reference>
<dbReference type="Proteomes" id="UP000887540">
    <property type="component" value="Unplaced"/>
</dbReference>
<proteinExistence type="predicted"/>
<protein>
    <submittedName>
        <fullName evidence="2">F-box domain-containing protein</fullName>
    </submittedName>
</protein>
<accession>A0A914E077</accession>
<sequence length="435" mass="50965">MENSLSTNQAFNKGAPNIKANNPSLYEIFRALFQFLDGNEVQKSQLVCRTWNSFITTHTNVLPLLSTPYVRLVQGEFCFETDKSKTHKQESSKNAEHTFKLKVFLQKLNSTNHIIEHLKISNDSFYTEVNQNIRTHESDGQKEDLNRLKALHLKVLNLHAEFKLQEDHEFEERAYKRHSQVFAQELRGFLIRVDEILKLFDVIHLKLKIPNIPYLQSYCGCEEWMSSPNWTKDQATKHMVFKNSYFVSNFMETYIEFFLETGNPSSMFKSVLIQTDPNKLAETPPDRKTAACSCDYFLPTYDLIDIPRYFLKRNFFDDQKYPAKEDVNEMLLEKYNLLDDEIAKELIDIKRGDGYTLRIIMETTSFYDAESLTFMIHNMDDPPKNFLSELASFSDGVRLTRFDLDRIQSTRIRACGNGWKLTGMLMIKKRKFNKS</sequence>
<name>A0A914E077_9BILA</name>